<accession>A0ABR8YTV3</accession>
<dbReference type="Proteomes" id="UP000627166">
    <property type="component" value="Unassembled WGS sequence"/>
</dbReference>
<comment type="caution">
    <text evidence="1">The sequence shown here is derived from an EMBL/GenBank/DDBJ whole genome shotgun (WGS) entry which is preliminary data.</text>
</comment>
<keyword evidence="2" id="KW-1185">Reference proteome</keyword>
<proteinExistence type="predicted"/>
<name>A0ABR8YTV3_9CLOT</name>
<dbReference type="EMBL" id="JACSQB010000074">
    <property type="protein sequence ID" value="MBD8047381.1"/>
    <property type="molecule type" value="Genomic_DNA"/>
</dbReference>
<gene>
    <name evidence="1" type="ORF">H9637_10090</name>
</gene>
<sequence length="47" mass="5661">MLINYIMSSQDPSYGFKEFFGADFKVETKDFKYNPIKDYPSMIFLHR</sequence>
<evidence type="ECO:0000313" key="1">
    <source>
        <dbReference type="EMBL" id="MBD8047381.1"/>
    </source>
</evidence>
<evidence type="ECO:0008006" key="3">
    <source>
        <dbReference type="Google" id="ProtNLM"/>
    </source>
</evidence>
<evidence type="ECO:0000313" key="2">
    <source>
        <dbReference type="Proteomes" id="UP000627166"/>
    </source>
</evidence>
<protein>
    <recommendedName>
        <fullName evidence="3">Alpha/beta hydrolase</fullName>
    </recommendedName>
</protein>
<organism evidence="1 2">
    <name type="scientific">Clostridium faecium</name>
    <dbReference type="NCBI Taxonomy" id="2762223"/>
    <lineage>
        <taxon>Bacteria</taxon>
        <taxon>Bacillati</taxon>
        <taxon>Bacillota</taxon>
        <taxon>Clostridia</taxon>
        <taxon>Eubacteriales</taxon>
        <taxon>Clostridiaceae</taxon>
        <taxon>Clostridium</taxon>
    </lineage>
</organism>
<reference evidence="1 2" key="1">
    <citation type="submission" date="2020-08" db="EMBL/GenBank/DDBJ databases">
        <title>A Genomic Blueprint of the Chicken Gut Microbiome.</title>
        <authorList>
            <person name="Gilroy R."/>
            <person name="Ravi A."/>
            <person name="Getino M."/>
            <person name="Pursley I."/>
            <person name="Horton D.L."/>
            <person name="Alikhan N.-F."/>
            <person name="Baker D."/>
            <person name="Gharbi K."/>
            <person name="Hall N."/>
            <person name="Watson M."/>
            <person name="Adriaenssens E.M."/>
            <person name="Foster-Nyarko E."/>
            <person name="Jarju S."/>
            <person name="Secka A."/>
            <person name="Antonio M."/>
            <person name="Oren A."/>
            <person name="Chaudhuri R."/>
            <person name="La Ragione R.M."/>
            <person name="Hildebrand F."/>
            <person name="Pallen M.J."/>
        </authorList>
    </citation>
    <scope>NUCLEOTIDE SEQUENCE [LARGE SCALE GENOMIC DNA]</scope>
    <source>
        <strain evidence="1 2">N37</strain>
    </source>
</reference>